<keyword evidence="6" id="KW-0677">Repeat</keyword>
<dbReference type="GO" id="GO:0005739">
    <property type="term" value="C:mitochondrion"/>
    <property type="evidence" value="ECO:0007669"/>
    <property type="project" value="UniProtKB-SubCell"/>
</dbReference>
<dbReference type="InterPro" id="IPR012677">
    <property type="entry name" value="Nucleotide-bd_a/b_plait_sf"/>
</dbReference>
<dbReference type="CDD" id="cd12322">
    <property type="entry name" value="RRM2_TDP43"/>
    <property type="match status" value="1"/>
</dbReference>
<dbReference type="FunFam" id="3.30.70.330:FF:000098">
    <property type="entry name" value="TAR DNA-binding protein 43"/>
    <property type="match status" value="1"/>
</dbReference>
<dbReference type="FunFam" id="3.30.70.330:FF:000107">
    <property type="entry name" value="TAR DNA-binding protein 43"/>
    <property type="match status" value="1"/>
</dbReference>
<keyword evidence="9" id="KW-0238">DNA-binding</keyword>
<feature type="compositionally biased region" description="Gly residues" evidence="15">
    <location>
        <begin position="275"/>
        <end position="291"/>
    </location>
</feature>
<dbReference type="PANTHER" id="PTHR48033">
    <property type="entry name" value="RNA-BINDING (RRM/RBD/RNP MOTIFS) FAMILY PROTEIN"/>
    <property type="match status" value="1"/>
</dbReference>
<evidence type="ECO:0000256" key="11">
    <source>
        <dbReference type="ARBA" id="ARBA00023163"/>
    </source>
</evidence>
<dbReference type="AlphaFoldDB" id="A0A8D0CCM5"/>
<dbReference type="Ensembl" id="ENSSMRT00000023750.1">
    <property type="protein sequence ID" value="ENSSMRP00000020267.1"/>
    <property type="gene ID" value="ENSSMRG00000015766.1"/>
</dbReference>
<evidence type="ECO:0000313" key="18">
    <source>
        <dbReference type="Proteomes" id="UP000694421"/>
    </source>
</evidence>
<dbReference type="PANTHER" id="PTHR48033:SF9">
    <property type="entry name" value="TAR DNA-BINDING PROTEIN 43"/>
    <property type="match status" value="1"/>
</dbReference>
<feature type="compositionally biased region" description="Low complexity" evidence="15">
    <location>
        <begin position="337"/>
        <end position="351"/>
    </location>
</feature>
<dbReference type="GO" id="GO:0006397">
    <property type="term" value="P:mRNA processing"/>
    <property type="evidence" value="ECO:0007669"/>
    <property type="project" value="UniProtKB-KW"/>
</dbReference>
<evidence type="ECO:0000259" key="16">
    <source>
        <dbReference type="PROSITE" id="PS50102"/>
    </source>
</evidence>
<dbReference type="Pfam" id="PF00076">
    <property type="entry name" value="RRM_1"/>
    <property type="match status" value="2"/>
</dbReference>
<evidence type="ECO:0000256" key="5">
    <source>
        <dbReference type="ARBA" id="ARBA00022664"/>
    </source>
</evidence>
<dbReference type="GO" id="GO:0003723">
    <property type="term" value="F:RNA binding"/>
    <property type="evidence" value="ECO:0007669"/>
    <property type="project" value="UniProtKB-UniRule"/>
</dbReference>
<feature type="region of interest" description="Disordered" evidence="15">
    <location>
        <begin position="260"/>
        <end position="372"/>
    </location>
</feature>
<name>A0A8D0CCM5_SALMN</name>
<dbReference type="GO" id="GO:0010468">
    <property type="term" value="P:regulation of gene expression"/>
    <property type="evidence" value="ECO:0007669"/>
    <property type="project" value="TreeGrafter"/>
</dbReference>
<dbReference type="PROSITE" id="PS50102">
    <property type="entry name" value="RRM"/>
    <property type="match status" value="2"/>
</dbReference>
<evidence type="ECO:0000256" key="6">
    <source>
        <dbReference type="ARBA" id="ARBA00022737"/>
    </source>
</evidence>
<evidence type="ECO:0000256" key="7">
    <source>
        <dbReference type="ARBA" id="ARBA00022884"/>
    </source>
</evidence>
<evidence type="ECO:0000256" key="1">
    <source>
        <dbReference type="ARBA" id="ARBA00004123"/>
    </source>
</evidence>
<dbReference type="GeneTree" id="ENSGT00940000154343"/>
<evidence type="ECO:0000256" key="3">
    <source>
        <dbReference type="ARBA" id="ARBA00018889"/>
    </source>
</evidence>
<feature type="domain" description="RRM" evidence="16">
    <location>
        <begin position="104"/>
        <end position="200"/>
    </location>
</feature>
<reference evidence="17" key="1">
    <citation type="submission" date="2025-08" db="UniProtKB">
        <authorList>
            <consortium name="Ensembl"/>
        </authorList>
    </citation>
    <scope>IDENTIFICATION</scope>
</reference>
<keyword evidence="11" id="KW-0804">Transcription</keyword>
<dbReference type="GO" id="GO:0000785">
    <property type="term" value="C:chromatin"/>
    <property type="evidence" value="ECO:0007669"/>
    <property type="project" value="TreeGrafter"/>
</dbReference>
<evidence type="ECO:0000256" key="10">
    <source>
        <dbReference type="ARBA" id="ARBA00023128"/>
    </source>
</evidence>
<evidence type="ECO:0000256" key="13">
    <source>
        <dbReference type="ARBA" id="ARBA00023242"/>
    </source>
</evidence>
<evidence type="ECO:0000256" key="15">
    <source>
        <dbReference type="SAM" id="MobiDB-lite"/>
    </source>
</evidence>
<keyword evidence="18" id="KW-1185">Reference proteome</keyword>
<evidence type="ECO:0000256" key="8">
    <source>
        <dbReference type="ARBA" id="ARBA00023015"/>
    </source>
</evidence>
<keyword evidence="12" id="KW-0508">mRNA splicing</keyword>
<keyword evidence="5" id="KW-0507">mRNA processing</keyword>
<dbReference type="Proteomes" id="UP000694421">
    <property type="component" value="Unplaced"/>
</dbReference>
<dbReference type="InterPro" id="IPR000504">
    <property type="entry name" value="RRM_dom"/>
</dbReference>
<keyword evidence="8" id="KW-0805">Transcription regulation</keyword>
<dbReference type="Gene3D" id="3.30.70.330">
    <property type="match status" value="2"/>
</dbReference>
<dbReference type="SUPFAM" id="SSF54928">
    <property type="entry name" value="RNA-binding domain, RBD"/>
    <property type="match status" value="2"/>
</dbReference>
<keyword evidence="4" id="KW-0678">Repressor</keyword>
<dbReference type="InterPro" id="IPR041105">
    <property type="entry name" value="TDP-43_N"/>
</dbReference>
<evidence type="ECO:0000256" key="4">
    <source>
        <dbReference type="ARBA" id="ARBA00022491"/>
    </source>
</evidence>
<dbReference type="GO" id="GO:0005654">
    <property type="term" value="C:nucleoplasm"/>
    <property type="evidence" value="ECO:0007669"/>
    <property type="project" value="TreeGrafter"/>
</dbReference>
<accession>A0A8D0CCM5</accession>
<dbReference type="SMART" id="SM00360">
    <property type="entry name" value="RRM"/>
    <property type="match status" value="2"/>
</dbReference>
<feature type="domain" description="RRM" evidence="16">
    <location>
        <begin position="191"/>
        <end position="262"/>
    </location>
</feature>
<feature type="compositionally biased region" description="Basic and acidic residues" evidence="15">
    <location>
        <begin position="261"/>
        <end position="274"/>
    </location>
</feature>
<dbReference type="GO" id="GO:0003690">
    <property type="term" value="F:double-stranded DNA binding"/>
    <property type="evidence" value="ECO:0007669"/>
    <property type="project" value="UniProtKB-ARBA"/>
</dbReference>
<feature type="compositionally biased region" description="Polar residues" evidence="15">
    <location>
        <begin position="296"/>
        <end position="309"/>
    </location>
</feature>
<organism evidence="17 18">
    <name type="scientific">Salvator merianae</name>
    <name type="common">Argentine black and white tegu</name>
    <name type="synonym">Tupinambis merianae</name>
    <dbReference type="NCBI Taxonomy" id="96440"/>
    <lineage>
        <taxon>Eukaryota</taxon>
        <taxon>Metazoa</taxon>
        <taxon>Chordata</taxon>
        <taxon>Craniata</taxon>
        <taxon>Vertebrata</taxon>
        <taxon>Euteleostomi</taxon>
        <taxon>Lepidosauria</taxon>
        <taxon>Squamata</taxon>
        <taxon>Bifurcata</taxon>
        <taxon>Unidentata</taxon>
        <taxon>Episquamata</taxon>
        <taxon>Laterata</taxon>
        <taxon>Teiioidea</taxon>
        <taxon>Teiidae</taxon>
        <taxon>Salvator</taxon>
    </lineage>
</organism>
<evidence type="ECO:0000256" key="9">
    <source>
        <dbReference type="ARBA" id="ARBA00023125"/>
    </source>
</evidence>
<keyword evidence="7 14" id="KW-0694">RNA-binding</keyword>
<keyword evidence="10" id="KW-0496">Mitochondrion</keyword>
<reference evidence="17" key="2">
    <citation type="submission" date="2025-09" db="UniProtKB">
        <authorList>
            <consortium name="Ensembl"/>
        </authorList>
    </citation>
    <scope>IDENTIFICATION</scope>
</reference>
<proteinExistence type="predicted"/>
<evidence type="ECO:0000313" key="17">
    <source>
        <dbReference type="Ensembl" id="ENSSMRP00000020267.1"/>
    </source>
</evidence>
<evidence type="ECO:0000256" key="2">
    <source>
        <dbReference type="ARBA" id="ARBA00004173"/>
    </source>
</evidence>
<dbReference type="CDD" id="cd19609">
    <property type="entry name" value="NTD_TDP-43"/>
    <property type="match status" value="1"/>
</dbReference>
<comment type="subcellular location">
    <subcellularLocation>
        <location evidence="2">Mitochondrion</location>
    </subcellularLocation>
    <subcellularLocation>
        <location evidence="1">Nucleus</location>
    </subcellularLocation>
</comment>
<dbReference type="Pfam" id="PF18694">
    <property type="entry name" value="TDP-43_N"/>
    <property type="match status" value="1"/>
</dbReference>
<sequence length="372" mass="40794">MSEYIRVTEDENEEPIEIPSEDDGTVLLSTVTAQFPGACGLRYRNPVSQCMRGVRLVEGILHAPDNGWGNLVYVVNYPKDNKRKMDETDASSAVKVKRAVQKTSDLIVLGLPWKTTEQDLKEYFSTFGEVLMVQVKKDIKTGHSKGFGFVRFTDYETQVKVMSQRHMIDGRWCDCKLPNSKQSPDEPLRSRKVFVGRCTEDMTADELRQFFSQYGEVVDVFIPKPFRAFAFVTFADDQVAQSLCGEDLIIKGISVHISNAEPKHNSSRQLERGGRFGGNPGGFGNQGGFPNRGGASRTSQGRLGTTSRKATCRGSRTRASVPGATPTGAQTRGRPSGGAPPTQAPAAGLTGDLARAWIPNRPAGGCREPKRT</sequence>
<dbReference type="InterPro" id="IPR035979">
    <property type="entry name" value="RBD_domain_sf"/>
</dbReference>
<evidence type="ECO:0000256" key="12">
    <source>
        <dbReference type="ARBA" id="ARBA00023187"/>
    </source>
</evidence>
<keyword evidence="13" id="KW-0539">Nucleus</keyword>
<evidence type="ECO:0000256" key="14">
    <source>
        <dbReference type="PROSITE-ProRule" id="PRU00176"/>
    </source>
</evidence>
<dbReference type="GO" id="GO:0008380">
    <property type="term" value="P:RNA splicing"/>
    <property type="evidence" value="ECO:0007669"/>
    <property type="project" value="UniProtKB-KW"/>
</dbReference>
<dbReference type="CDD" id="cd12321">
    <property type="entry name" value="RRM1_TDP43"/>
    <property type="match status" value="1"/>
</dbReference>
<protein>
    <recommendedName>
        <fullName evidence="3">TAR DNA-binding protein 43</fullName>
    </recommendedName>
</protein>